<dbReference type="PANTHER" id="PTHR10907:SF47">
    <property type="entry name" value="REGUCALCIN"/>
    <property type="match status" value="1"/>
</dbReference>
<evidence type="ECO:0000259" key="4">
    <source>
        <dbReference type="Pfam" id="PF08450"/>
    </source>
</evidence>
<feature type="binding site" evidence="3">
    <location>
        <position position="195"/>
    </location>
    <ligand>
        <name>a divalent metal cation</name>
        <dbReference type="ChEBI" id="CHEBI:60240"/>
    </ligand>
</feature>
<name>A0A418SFV8_9RHOB</name>
<protein>
    <submittedName>
        <fullName evidence="5">6-deoxy-6-sulfogluconolactonase</fullName>
        <ecNumber evidence="5">3.1.1.99</ecNumber>
    </submittedName>
</protein>
<feature type="binding site" evidence="3">
    <location>
        <position position="147"/>
    </location>
    <ligand>
        <name>a divalent metal cation</name>
        <dbReference type="ChEBI" id="CHEBI:60240"/>
    </ligand>
</feature>
<keyword evidence="6" id="KW-1185">Reference proteome</keyword>
<dbReference type="InterPro" id="IPR011042">
    <property type="entry name" value="6-blade_b-propeller_TolB-like"/>
</dbReference>
<dbReference type="Proteomes" id="UP000283786">
    <property type="component" value="Chromosome"/>
</dbReference>
<feature type="binding site" evidence="3">
    <location>
        <position position="102"/>
    </location>
    <ligand>
        <name>substrate</name>
    </ligand>
</feature>
<dbReference type="Pfam" id="PF08450">
    <property type="entry name" value="SGL"/>
    <property type="match status" value="1"/>
</dbReference>
<keyword evidence="3" id="KW-0862">Zinc</keyword>
<feature type="binding site" evidence="3">
    <location>
        <position position="120"/>
    </location>
    <ligand>
        <name>substrate</name>
    </ligand>
</feature>
<dbReference type="Gene3D" id="2.120.10.30">
    <property type="entry name" value="TolB, C-terminal domain"/>
    <property type="match status" value="1"/>
</dbReference>
<sequence>MTPQIGILANTRPTLGESPVWDAVTERLFWVDSLGRRIFRCSQRGDTLRAWDLEASVGSMALCEDGRAILAMRNGVHLFDFATGKAELIADPEPDFPGHTLNDGKVDRRGRFVFGSMNVEGSTPDAALYRMDRGRVETLRTGFTLSNGPCFSPDGASLYFADTTRPEILRFDYGEDDGALPAPHVLARLGAGQLDGATVDAEGCIWWVLTGIGQILRLSPEGEELLRLDMPVRHITSLTFGGPEMDILYVTSMGRPLSPDQPRDAVEGGAVFTITGLGITGLVEPRYRF</sequence>
<dbReference type="InterPro" id="IPR013658">
    <property type="entry name" value="SGL"/>
</dbReference>
<dbReference type="PANTHER" id="PTHR10907">
    <property type="entry name" value="REGUCALCIN"/>
    <property type="match status" value="1"/>
</dbReference>
<gene>
    <name evidence="5" type="ORF">PSAL_027970</name>
</gene>
<feature type="active site" description="Proton donor/acceptor" evidence="2">
    <location>
        <position position="195"/>
    </location>
</feature>
<dbReference type="EC" id="3.1.1.99" evidence="5"/>
<dbReference type="GO" id="GO:0019853">
    <property type="term" value="P:L-ascorbic acid biosynthetic process"/>
    <property type="evidence" value="ECO:0007669"/>
    <property type="project" value="TreeGrafter"/>
</dbReference>
<proteinExistence type="inferred from homology"/>
<dbReference type="AlphaFoldDB" id="A0A418SFV8"/>
<dbReference type="KEGG" id="palw:PSAL_027970"/>
<evidence type="ECO:0000256" key="3">
    <source>
        <dbReference type="PIRSR" id="PIRSR605511-2"/>
    </source>
</evidence>
<feature type="binding site" evidence="3">
    <location>
        <position position="17"/>
    </location>
    <ligand>
        <name>a divalent metal cation</name>
        <dbReference type="ChEBI" id="CHEBI:60240"/>
    </ligand>
</feature>
<dbReference type="OrthoDB" id="2633250at2"/>
<accession>A0A418SFV8</accession>
<comment type="similarity">
    <text evidence="1">Belongs to the SMP-30/CGR1 family.</text>
</comment>
<evidence type="ECO:0000313" key="5">
    <source>
        <dbReference type="EMBL" id="QPM91543.1"/>
    </source>
</evidence>
<reference evidence="5 6" key="1">
    <citation type="submission" date="2020-08" db="EMBL/GenBank/DDBJ databases">
        <title>Genome sequence of Rhodobacteraceae bacterium Lw-13e.</title>
        <authorList>
            <person name="Poehlein A."/>
            <person name="Wolter L."/>
            <person name="Daniel R."/>
            <person name="Brinkhoff T."/>
        </authorList>
    </citation>
    <scope>NUCLEOTIDE SEQUENCE [LARGE SCALE GENOMIC DNA]</scope>
    <source>
        <strain evidence="5 6">Lw-13e</strain>
    </source>
</reference>
<dbReference type="PRINTS" id="PR01790">
    <property type="entry name" value="SMP30FAMILY"/>
</dbReference>
<evidence type="ECO:0000256" key="2">
    <source>
        <dbReference type="PIRSR" id="PIRSR605511-1"/>
    </source>
</evidence>
<evidence type="ECO:0000256" key="1">
    <source>
        <dbReference type="ARBA" id="ARBA00008853"/>
    </source>
</evidence>
<evidence type="ECO:0000313" key="6">
    <source>
        <dbReference type="Proteomes" id="UP000283786"/>
    </source>
</evidence>
<dbReference type="GO" id="GO:0004341">
    <property type="term" value="F:gluconolactonase activity"/>
    <property type="evidence" value="ECO:0007669"/>
    <property type="project" value="TreeGrafter"/>
</dbReference>
<organism evidence="5 6">
    <name type="scientific">Pseudooceanicola algae</name>
    <dbReference type="NCBI Taxonomy" id="1537215"/>
    <lineage>
        <taxon>Bacteria</taxon>
        <taxon>Pseudomonadati</taxon>
        <taxon>Pseudomonadota</taxon>
        <taxon>Alphaproteobacteria</taxon>
        <taxon>Rhodobacterales</taxon>
        <taxon>Paracoccaceae</taxon>
        <taxon>Pseudooceanicola</taxon>
    </lineage>
</organism>
<keyword evidence="3" id="KW-0479">Metal-binding</keyword>
<comment type="cofactor">
    <cofactor evidence="3">
        <name>Zn(2+)</name>
        <dbReference type="ChEBI" id="CHEBI:29105"/>
    </cofactor>
    <text evidence="3">Binds 1 divalent metal cation per subunit.</text>
</comment>
<dbReference type="RefSeq" id="WP_119839536.1">
    <property type="nucleotide sequence ID" value="NZ_CP060436.1"/>
</dbReference>
<dbReference type="EMBL" id="CP060436">
    <property type="protein sequence ID" value="QPM91543.1"/>
    <property type="molecule type" value="Genomic_DNA"/>
</dbReference>
<feature type="domain" description="SMP-30/Gluconolactonase/LRE-like region" evidence="4">
    <location>
        <begin position="15"/>
        <end position="253"/>
    </location>
</feature>
<dbReference type="InterPro" id="IPR005511">
    <property type="entry name" value="SMP-30"/>
</dbReference>
<dbReference type="SUPFAM" id="SSF63829">
    <property type="entry name" value="Calcium-dependent phosphotriesterase"/>
    <property type="match status" value="1"/>
</dbReference>
<dbReference type="GO" id="GO:0005509">
    <property type="term" value="F:calcium ion binding"/>
    <property type="evidence" value="ECO:0007669"/>
    <property type="project" value="TreeGrafter"/>
</dbReference>
<keyword evidence="5" id="KW-0378">Hydrolase</keyword>